<dbReference type="EMBL" id="CP025491">
    <property type="protein sequence ID" value="AUH72197.1"/>
    <property type="molecule type" value="Genomic_DNA"/>
</dbReference>
<dbReference type="KEGG" id="lsh:CAB17_09070"/>
<dbReference type="RefSeq" id="WP_011215179.1">
    <property type="nucleotide sequence ID" value="NZ_CP025491.2"/>
</dbReference>
<dbReference type="PROSITE" id="PS51123">
    <property type="entry name" value="OMPA_2"/>
    <property type="match status" value="1"/>
</dbReference>
<protein>
    <submittedName>
        <fullName evidence="4">OmpA family protein</fullName>
    </submittedName>
</protein>
<keyword evidence="1 2" id="KW-0472">Membrane</keyword>
<dbReference type="PANTHER" id="PTHR30329:SF20">
    <property type="entry name" value="EXPORTED PROTEIN"/>
    <property type="match status" value="1"/>
</dbReference>
<accession>A0A2H5FKX3</accession>
<dbReference type="InterPro" id="IPR050330">
    <property type="entry name" value="Bact_OuterMem_StrucFunc"/>
</dbReference>
<dbReference type="Proteomes" id="UP000234343">
    <property type="component" value="Chromosome"/>
</dbReference>
<dbReference type="InterPro" id="IPR006665">
    <property type="entry name" value="OmpA-like"/>
</dbReference>
<dbReference type="GO" id="GO:0016020">
    <property type="term" value="C:membrane"/>
    <property type="evidence" value="ECO:0007669"/>
    <property type="project" value="UniProtKB-UniRule"/>
</dbReference>
<evidence type="ECO:0000313" key="4">
    <source>
        <dbReference type="EMBL" id="AUH72197.1"/>
    </source>
</evidence>
<dbReference type="AlphaFoldDB" id="A0A2H5FKX3"/>
<keyword evidence="5" id="KW-1185">Reference proteome</keyword>
<dbReference type="PANTHER" id="PTHR30329">
    <property type="entry name" value="STATOR ELEMENT OF FLAGELLAR MOTOR COMPLEX"/>
    <property type="match status" value="1"/>
</dbReference>
<reference evidence="4 5" key="1">
    <citation type="submission" date="2017-12" db="EMBL/GenBank/DDBJ databases">
        <title>Legionella sainthelensi LA01-117, whole genome sequence of a clinical isolate from New Zealand.</title>
        <authorList>
            <person name="Cree S.L."/>
            <person name="Slow S."/>
            <person name="Kennedy M.A."/>
            <person name="Murdoch D.R."/>
            <person name="Biggs P.J."/>
            <person name="Anderson T."/>
        </authorList>
    </citation>
    <scope>NUCLEOTIDE SEQUENCE [LARGE SCALE GENOMIC DNA]</scope>
    <source>
        <strain evidence="4 5">LA01-117</strain>
    </source>
</reference>
<evidence type="ECO:0000259" key="3">
    <source>
        <dbReference type="PROSITE" id="PS51123"/>
    </source>
</evidence>
<keyword evidence="2" id="KW-1133">Transmembrane helix</keyword>
<dbReference type="Pfam" id="PF00691">
    <property type="entry name" value="OmpA"/>
    <property type="match status" value="1"/>
</dbReference>
<organism evidence="4 5">
    <name type="scientific">Legionella sainthelensi</name>
    <dbReference type="NCBI Taxonomy" id="28087"/>
    <lineage>
        <taxon>Bacteria</taxon>
        <taxon>Pseudomonadati</taxon>
        <taxon>Pseudomonadota</taxon>
        <taxon>Gammaproteobacteria</taxon>
        <taxon>Legionellales</taxon>
        <taxon>Legionellaceae</taxon>
        <taxon>Legionella</taxon>
    </lineage>
</organism>
<evidence type="ECO:0000256" key="2">
    <source>
        <dbReference type="SAM" id="Phobius"/>
    </source>
</evidence>
<dbReference type="SUPFAM" id="SSF103088">
    <property type="entry name" value="OmpA-like"/>
    <property type="match status" value="1"/>
</dbReference>
<evidence type="ECO:0000256" key="1">
    <source>
        <dbReference type="PROSITE-ProRule" id="PRU00473"/>
    </source>
</evidence>
<dbReference type="InterPro" id="IPR036737">
    <property type="entry name" value="OmpA-like_sf"/>
</dbReference>
<evidence type="ECO:0000313" key="5">
    <source>
        <dbReference type="Proteomes" id="UP000234343"/>
    </source>
</evidence>
<sequence length="234" mass="26340">MQTPESHDESYFASFTDMLVGIIFIFIILLMIVANNFQSATKKVTEINESRDKILKEIEQSLKQEGVSVTIDIEQGVLRLPESILFGVDQYQVNEEGKIALSKLASVLEKYLPCMAVTEEKFKSQCESLNLTSRDGLDAVFIEGHTDSTGSSEHNWYLSARRAISVFNELIDAKPLLNVGLKNINGIPILNVSGYEARRPIDPNNLSVNRRIELRFIMRSPTPQDIKRLKHAIG</sequence>
<feature type="transmembrane region" description="Helical" evidence="2">
    <location>
        <begin position="12"/>
        <end position="33"/>
    </location>
</feature>
<keyword evidence="2" id="KW-0812">Transmembrane</keyword>
<dbReference type="GeneID" id="98065360"/>
<feature type="domain" description="OmpA-like" evidence="3">
    <location>
        <begin position="73"/>
        <end position="220"/>
    </location>
</feature>
<gene>
    <name evidence="4" type="ORF">CAB17_09070</name>
</gene>
<name>A0A2H5FKX3_9GAMM</name>
<dbReference type="Gene3D" id="3.30.1330.60">
    <property type="entry name" value="OmpA-like domain"/>
    <property type="match status" value="1"/>
</dbReference>
<dbReference type="CDD" id="cd07185">
    <property type="entry name" value="OmpA_C-like"/>
    <property type="match status" value="1"/>
</dbReference>
<proteinExistence type="predicted"/>